<dbReference type="Pfam" id="PF00106">
    <property type="entry name" value="adh_short"/>
    <property type="match status" value="1"/>
</dbReference>
<dbReference type="AlphaFoldDB" id="A0A926QI14"/>
<dbReference type="PRINTS" id="PR00081">
    <property type="entry name" value="GDHRDH"/>
</dbReference>
<evidence type="ECO:0000256" key="1">
    <source>
        <dbReference type="ARBA" id="ARBA00006484"/>
    </source>
</evidence>
<dbReference type="PANTHER" id="PTHR42879:SF2">
    <property type="entry name" value="3-OXOACYL-[ACYL-CARRIER-PROTEIN] REDUCTASE FABG"/>
    <property type="match status" value="1"/>
</dbReference>
<evidence type="ECO:0000313" key="4">
    <source>
        <dbReference type="EMBL" id="MBD0380050.1"/>
    </source>
</evidence>
<keyword evidence="5" id="KW-1185">Reference proteome</keyword>
<keyword evidence="2" id="KW-0560">Oxidoreductase</keyword>
<sequence length="227" mass="24034">MRDLNGKTAIITGAGSGLGKATAIAFAKEGAQVVICGRRLHKLLEVHQEILSFGGKSIAVKTDVSLEADVQHLVAEAMQSYGRIDILVNNAAVFEAGQTKETSLESWNYHIANNLTGAFLLIRECLPIFETNNYGRIINITSGLAVNGAGGFAAYSASKAGLESITRTVADEANQKDILCNMFNPGTIRTEMHATGRDPILVTPDLVKLASLPAHSLNGTLVEAGSL</sequence>
<dbReference type="SUPFAM" id="SSF51735">
    <property type="entry name" value="NAD(P)-binding Rossmann-fold domains"/>
    <property type="match status" value="1"/>
</dbReference>
<dbReference type="PRINTS" id="PR00080">
    <property type="entry name" value="SDRFAMILY"/>
</dbReference>
<dbReference type="InterPro" id="IPR020904">
    <property type="entry name" value="Sc_DH/Rdtase_CS"/>
</dbReference>
<dbReference type="PANTHER" id="PTHR42879">
    <property type="entry name" value="3-OXOACYL-(ACYL-CARRIER-PROTEIN) REDUCTASE"/>
    <property type="match status" value="1"/>
</dbReference>
<dbReference type="PROSITE" id="PS00061">
    <property type="entry name" value="ADH_SHORT"/>
    <property type="match status" value="1"/>
</dbReference>
<dbReference type="InterPro" id="IPR050259">
    <property type="entry name" value="SDR"/>
</dbReference>
<dbReference type="CDD" id="cd05233">
    <property type="entry name" value="SDR_c"/>
    <property type="match status" value="1"/>
</dbReference>
<name>A0A926QI14_9BACL</name>
<evidence type="ECO:0000256" key="3">
    <source>
        <dbReference type="RuleBase" id="RU000363"/>
    </source>
</evidence>
<dbReference type="InterPro" id="IPR002347">
    <property type="entry name" value="SDR_fam"/>
</dbReference>
<comment type="caution">
    <text evidence="4">The sequence shown here is derived from an EMBL/GenBank/DDBJ whole genome shotgun (WGS) entry which is preliminary data.</text>
</comment>
<dbReference type="RefSeq" id="WP_188173817.1">
    <property type="nucleotide sequence ID" value="NZ_JACVVD010000002.1"/>
</dbReference>
<dbReference type="GO" id="GO:0016491">
    <property type="term" value="F:oxidoreductase activity"/>
    <property type="evidence" value="ECO:0007669"/>
    <property type="project" value="UniProtKB-KW"/>
</dbReference>
<reference evidence="4" key="1">
    <citation type="submission" date="2020-09" db="EMBL/GenBank/DDBJ databases">
        <title>Draft Genome Sequence of Paenibacillus sp. WST5.</title>
        <authorList>
            <person name="Bao Z."/>
        </authorList>
    </citation>
    <scope>NUCLEOTIDE SEQUENCE</scope>
    <source>
        <strain evidence="4">WST5</strain>
    </source>
</reference>
<dbReference type="Proteomes" id="UP000650466">
    <property type="component" value="Unassembled WGS sequence"/>
</dbReference>
<proteinExistence type="inferred from homology"/>
<comment type="similarity">
    <text evidence="1 3">Belongs to the short-chain dehydrogenases/reductases (SDR) family.</text>
</comment>
<gene>
    <name evidence="4" type="ORF">ICC18_08000</name>
</gene>
<dbReference type="GO" id="GO:0008206">
    <property type="term" value="P:bile acid metabolic process"/>
    <property type="evidence" value="ECO:0007669"/>
    <property type="project" value="UniProtKB-ARBA"/>
</dbReference>
<evidence type="ECO:0000256" key="2">
    <source>
        <dbReference type="ARBA" id="ARBA00023002"/>
    </source>
</evidence>
<organism evidence="4 5">
    <name type="scientific">Paenibacillus sedimenti</name>
    <dbReference type="NCBI Taxonomy" id="2770274"/>
    <lineage>
        <taxon>Bacteria</taxon>
        <taxon>Bacillati</taxon>
        <taxon>Bacillota</taxon>
        <taxon>Bacilli</taxon>
        <taxon>Bacillales</taxon>
        <taxon>Paenibacillaceae</taxon>
        <taxon>Paenibacillus</taxon>
    </lineage>
</organism>
<accession>A0A926QI14</accession>
<dbReference type="EMBL" id="JACVVD010000002">
    <property type="protein sequence ID" value="MBD0380050.1"/>
    <property type="molecule type" value="Genomic_DNA"/>
</dbReference>
<dbReference type="InterPro" id="IPR036291">
    <property type="entry name" value="NAD(P)-bd_dom_sf"/>
</dbReference>
<dbReference type="Gene3D" id="3.40.50.720">
    <property type="entry name" value="NAD(P)-binding Rossmann-like Domain"/>
    <property type="match status" value="1"/>
</dbReference>
<evidence type="ECO:0000313" key="5">
    <source>
        <dbReference type="Proteomes" id="UP000650466"/>
    </source>
</evidence>
<protein>
    <submittedName>
        <fullName evidence="4">SDR family oxidoreductase</fullName>
    </submittedName>
</protein>
<dbReference type="FunFam" id="3.40.50.720:FF:000084">
    <property type="entry name" value="Short-chain dehydrogenase reductase"/>
    <property type="match status" value="1"/>
</dbReference>